<reference evidence="1 2" key="1">
    <citation type="submission" date="2024-01" db="EMBL/GenBank/DDBJ databases">
        <title>The genomes of 5 underutilized Papilionoideae crops provide insights into root nodulation and disease resistance.</title>
        <authorList>
            <person name="Yuan L."/>
        </authorList>
    </citation>
    <scope>NUCLEOTIDE SEQUENCE [LARGE SCALE GENOMIC DNA]</scope>
    <source>
        <strain evidence="1">LY-2023</strain>
        <tissue evidence="1">Leaf</tissue>
    </source>
</reference>
<comment type="caution">
    <text evidence="1">The sequence shown here is derived from an EMBL/GenBank/DDBJ whole genome shotgun (WGS) entry which is preliminary data.</text>
</comment>
<gene>
    <name evidence="1" type="ORF">RJT34_24290</name>
</gene>
<protein>
    <submittedName>
        <fullName evidence="1">Uncharacterized protein</fullName>
    </submittedName>
</protein>
<sequence>MIGSETQSSHLIAYLMIFAHRISHSLNPLRLTHRHSRSKASLQSSSLSANIAPIRFFFRFHRFRVFFLILTIKNFLSMF</sequence>
<dbReference type="AlphaFoldDB" id="A0AAN9FPD7"/>
<accession>A0AAN9FPD7</accession>
<evidence type="ECO:0000313" key="1">
    <source>
        <dbReference type="EMBL" id="KAK7279244.1"/>
    </source>
</evidence>
<dbReference type="Proteomes" id="UP001359559">
    <property type="component" value="Unassembled WGS sequence"/>
</dbReference>
<evidence type="ECO:0000313" key="2">
    <source>
        <dbReference type="Proteomes" id="UP001359559"/>
    </source>
</evidence>
<organism evidence="1 2">
    <name type="scientific">Clitoria ternatea</name>
    <name type="common">Butterfly pea</name>
    <dbReference type="NCBI Taxonomy" id="43366"/>
    <lineage>
        <taxon>Eukaryota</taxon>
        <taxon>Viridiplantae</taxon>
        <taxon>Streptophyta</taxon>
        <taxon>Embryophyta</taxon>
        <taxon>Tracheophyta</taxon>
        <taxon>Spermatophyta</taxon>
        <taxon>Magnoliopsida</taxon>
        <taxon>eudicotyledons</taxon>
        <taxon>Gunneridae</taxon>
        <taxon>Pentapetalae</taxon>
        <taxon>rosids</taxon>
        <taxon>fabids</taxon>
        <taxon>Fabales</taxon>
        <taxon>Fabaceae</taxon>
        <taxon>Papilionoideae</taxon>
        <taxon>50 kb inversion clade</taxon>
        <taxon>NPAAA clade</taxon>
        <taxon>indigoferoid/millettioid clade</taxon>
        <taxon>Phaseoleae</taxon>
        <taxon>Clitoria</taxon>
    </lineage>
</organism>
<dbReference type="EMBL" id="JAYKXN010000006">
    <property type="protein sequence ID" value="KAK7279244.1"/>
    <property type="molecule type" value="Genomic_DNA"/>
</dbReference>
<proteinExistence type="predicted"/>
<keyword evidence="2" id="KW-1185">Reference proteome</keyword>
<name>A0AAN9FPD7_CLITE</name>